<feature type="domain" description="IPT/TIG" evidence="2">
    <location>
        <begin position="162"/>
        <end position="225"/>
    </location>
</feature>
<sequence>MQKFLKALAKCVGVVAVLSLSAAVFPTRAADGDPIIYDYDELGRLVGLTDTTGNSATYRYDAAGNIVSIIRSSPTQPVITGNTPGTGSEGTPVTISGSGFAVGTDQNKVRFNQTIATVIAATRNQIKTSVPTGATTGPISVETPTGTAISPTAFTVRPSRAPAITGFTPIVGAAGTTVTINGANFDWAVSKVTFNRHGATTRSITTDNIVATVPANAASGPITIATDYGAAISDGDFFIPPAPFGVSDIQATGRMTIGSSKTVTISVAGKKGLILFDGTAGQVVSLSLSAVTLTGGTVSILSPDGTALAQVPPRFTSFIDATVLPTTGTYTILINPSASTTGSLTMTLDAVPEVLGNIALGGPAVTVVTAKPGQNSRLTFEATAGQRFSVNLSGIALTGGDYVDVFILKPGGSVLASSAYVSSSGKFIDVQTAPVTGIYAIQFNPQALAVGKMSAQLFDVGQDPAATVAIGGPAVTVATTVPGQNASLTFTATAGQRFSMNFSGVSLSAKSALLGVKVLNPDGIALIPSTTISASGAFIDVQTAPVTGTYTIKLDPNAMTIGTATVQLFDVVSDVTAAISIGGPAATVATTVPGQNASLTFTATAGQRFSINFSGVALSGKSALLGVKVLNPDGTALIPSTTIGASGGFIDVQTASVTGTYTIKLDPNAMTIGKATVQLFDDAPDPTAAISIGGPAVTVATTVPGQNASLTFTATAGQRFSMNFSSVSLSGSGGILGLKILAPDGTALIPSTTISAAGAFIDVQTAPVPGTYTIKLDPNTMTIGTVTVQVFDVVSDVTAAISIGGPAATVATTVPGQNASLAFTATAGQRFSMNFSGVALSGKSALLGVKVLNPDGTALIPPTTIGAPGVFIDVQTASVTGTYTIKLDPNAMTIGKATVQLFDDASIPTAAISIGGPAVTVATTTPGQNANLTFNGVAGQSVTIRIIGTTLGCQSIGLGQPDGRSLYSHFYCGSLFTLPLQTLPVAGTYTISVEPYGASTGKTSVSLTSP</sequence>
<comment type="caution">
    <text evidence="3">The sequence shown here is derived from an EMBL/GenBank/DDBJ whole genome shotgun (WGS) entry which is preliminary data.</text>
</comment>
<feature type="domain" description="IPT/TIG" evidence="2">
    <location>
        <begin position="77"/>
        <end position="155"/>
    </location>
</feature>
<feature type="signal peptide" evidence="1">
    <location>
        <begin position="1"/>
        <end position="29"/>
    </location>
</feature>
<dbReference type="Proteomes" id="UP001162889">
    <property type="component" value="Unassembled WGS sequence"/>
</dbReference>
<organism evidence="3 5">
    <name type="scientific">Duganella violaceipulchra</name>
    <dbReference type="NCBI Taxonomy" id="2849652"/>
    <lineage>
        <taxon>Bacteria</taxon>
        <taxon>Pseudomonadati</taxon>
        <taxon>Pseudomonadota</taxon>
        <taxon>Betaproteobacteria</taxon>
        <taxon>Burkholderiales</taxon>
        <taxon>Oxalobacteraceae</taxon>
        <taxon>Telluria group</taxon>
        <taxon>Duganella</taxon>
    </lineage>
</organism>
<feature type="chain" id="PRO_5041383500" evidence="1">
    <location>
        <begin position="30"/>
        <end position="1010"/>
    </location>
</feature>
<dbReference type="InterPro" id="IPR006530">
    <property type="entry name" value="YD"/>
</dbReference>
<keyword evidence="1" id="KW-0732">Signal</keyword>
<dbReference type="RefSeq" id="WP_217940478.1">
    <property type="nucleotide sequence ID" value="NZ_JAHTGR010000001.1"/>
</dbReference>
<dbReference type="Pfam" id="PF01833">
    <property type="entry name" value="TIG"/>
    <property type="match status" value="2"/>
</dbReference>
<accession>A0AA41H949</accession>
<dbReference type="InterPro" id="IPR031325">
    <property type="entry name" value="RHS_repeat"/>
</dbReference>
<dbReference type="AlphaFoldDB" id="A0AA41H949"/>
<dbReference type="InterPro" id="IPR002909">
    <property type="entry name" value="IPT_dom"/>
</dbReference>
<evidence type="ECO:0000313" key="5">
    <source>
        <dbReference type="Proteomes" id="UP001155901"/>
    </source>
</evidence>
<keyword evidence="6" id="KW-1185">Reference proteome</keyword>
<dbReference type="NCBIfam" id="TIGR01643">
    <property type="entry name" value="YD_repeat_2x"/>
    <property type="match status" value="1"/>
</dbReference>
<dbReference type="EMBL" id="JALJZU010000001">
    <property type="protein sequence ID" value="MCP2006315.1"/>
    <property type="molecule type" value="Genomic_DNA"/>
</dbReference>
<evidence type="ECO:0000259" key="2">
    <source>
        <dbReference type="Pfam" id="PF01833"/>
    </source>
</evidence>
<evidence type="ECO:0000313" key="4">
    <source>
        <dbReference type="EMBL" id="MCP2006315.1"/>
    </source>
</evidence>
<name>A0AA41H949_9BURK</name>
<gene>
    <name evidence="3" type="ORF">KVP70_02880</name>
    <name evidence="4" type="ORF">L1274_000003</name>
</gene>
<evidence type="ECO:0000313" key="3">
    <source>
        <dbReference type="EMBL" id="MBV6319866.1"/>
    </source>
</evidence>
<protein>
    <submittedName>
        <fullName evidence="3">IPT/TIG domain-containing protein</fullName>
    </submittedName>
    <submittedName>
        <fullName evidence="4">YD repeat-containing protein</fullName>
    </submittedName>
</protein>
<dbReference type="Pfam" id="PF05593">
    <property type="entry name" value="RHS_repeat"/>
    <property type="match status" value="1"/>
</dbReference>
<reference evidence="3" key="1">
    <citation type="submission" date="2021-07" db="EMBL/GenBank/DDBJ databases">
        <title>Characterization of violacein-producing bacteria and related species.</title>
        <authorList>
            <person name="Wilson H.S."/>
            <person name="De Leon M.E."/>
        </authorList>
    </citation>
    <scope>NUCLEOTIDE SEQUENCE</scope>
    <source>
        <strain evidence="3">HSC-15S17</strain>
    </source>
</reference>
<proteinExistence type="predicted"/>
<evidence type="ECO:0000256" key="1">
    <source>
        <dbReference type="SAM" id="SignalP"/>
    </source>
</evidence>
<evidence type="ECO:0000313" key="6">
    <source>
        <dbReference type="Proteomes" id="UP001162889"/>
    </source>
</evidence>
<reference evidence="4" key="2">
    <citation type="submission" date="2022-03" db="EMBL/GenBank/DDBJ databases">
        <title>Genome Encyclopedia of Bacteria and Archaea VI: Functional Genomics of Type Strains.</title>
        <authorList>
            <person name="Whitman W."/>
        </authorList>
    </citation>
    <scope>NUCLEOTIDE SEQUENCE</scope>
    <source>
        <strain evidence="4">HSC-15S17</strain>
    </source>
</reference>
<dbReference type="Proteomes" id="UP001155901">
    <property type="component" value="Unassembled WGS sequence"/>
</dbReference>
<dbReference type="EMBL" id="JAHTGR010000001">
    <property type="protein sequence ID" value="MBV6319866.1"/>
    <property type="molecule type" value="Genomic_DNA"/>
</dbReference>